<comment type="caution">
    <text evidence="1">The sequence shown here is derived from an EMBL/GenBank/DDBJ whole genome shotgun (WGS) entry which is preliminary data.</text>
</comment>
<dbReference type="EMBL" id="JBBKAJ010000022">
    <property type="protein sequence ID" value="MEJ8632647.1"/>
    <property type="molecule type" value="Genomic_DNA"/>
</dbReference>
<keyword evidence="2" id="KW-1185">Reference proteome</keyword>
<organism evidence="1 2">
    <name type="scientific">Streptomyces achmelvichensis</name>
    <dbReference type="NCBI Taxonomy" id="3134111"/>
    <lineage>
        <taxon>Bacteria</taxon>
        <taxon>Bacillati</taxon>
        <taxon>Actinomycetota</taxon>
        <taxon>Actinomycetes</taxon>
        <taxon>Kitasatosporales</taxon>
        <taxon>Streptomycetaceae</taxon>
        <taxon>Streptomyces</taxon>
    </lineage>
</organism>
<accession>A0ACC6PMC8</accession>
<reference evidence="1" key="1">
    <citation type="submission" date="2024-03" db="EMBL/GenBank/DDBJ databases">
        <title>Novel Streptomyces species of biotechnological and ecological value are a feature of Machair soil.</title>
        <authorList>
            <person name="Prole J.R."/>
            <person name="Goodfellow M."/>
            <person name="Allenby N."/>
            <person name="Ward A.C."/>
        </authorList>
    </citation>
    <scope>NUCLEOTIDE SEQUENCE</scope>
    <source>
        <strain evidence="1">MS2.AVA.5</strain>
    </source>
</reference>
<gene>
    <name evidence="1" type="primary">fxsT</name>
    <name evidence="1" type="ORF">WKI67_04435</name>
</gene>
<evidence type="ECO:0000313" key="2">
    <source>
        <dbReference type="Proteomes" id="UP001377168"/>
    </source>
</evidence>
<dbReference type="Proteomes" id="UP001377168">
    <property type="component" value="Unassembled WGS sequence"/>
</dbReference>
<proteinExistence type="predicted"/>
<evidence type="ECO:0000313" key="1">
    <source>
        <dbReference type="EMBL" id="MEJ8632647.1"/>
    </source>
</evidence>
<name>A0ACC6PMC8_9ACTN</name>
<sequence>MFVSHAGADPAWAEWVAWQVADAGYAVELDYWDWGAGDNFVLKMNAALASGRMLALFSEAYFDPDRFTTEEWTAVLAAKEKLIPLRIDGPPAPAILRALLAPSLVGLAVDEARRVLLEAVAGPRRPDGEPTFPGVAGGGRLRGMGGSGPRLPGSLPRVWNLPGRNAGFTGRDGLLVHLRQELTSGSRAAVHAMRGRGGVGKTQLAIEYGHRFAGEYELAWWIRSEEPALIPDQMATLAVKTGAARADTAPEETLEALAEELRTRGRWLLVFDNAEDPAALAPYLPGGSGHVLITSRNPAWQDVAIAVEVDSFARTESTTLLTARVPGLAEHDADRLAQELEDLPLALVQAAALLADGLTVSQYLHLLGESVSEVLDEGRPHGYPVSLAAQIRLSTQHLADTHPTALALLRACALLAPEPFPLHACNRRVPDPPPALVGLLNNPLAARGALRALARQGPRVQDGTVQLHRLTQSIVRDQLTGAERANAARAAETLLTAAYPGKADDPTTWPAWPDLIPHLLTPEPADLTTGAGRYAVCEACWYLADRGNVPTALPRMQDLHHTWTLQLGPDHEHTMWAANYLARTYSDTQNHAQAR</sequence>
<protein>
    <submittedName>
        <fullName evidence="1">FxSxx-COOH system tetratricopeptide repeat protein</fullName>
    </submittedName>
</protein>